<keyword evidence="3" id="KW-1185">Reference proteome</keyword>
<dbReference type="GO" id="GO:0003725">
    <property type="term" value="F:double-stranded RNA binding"/>
    <property type="evidence" value="ECO:0007669"/>
    <property type="project" value="InterPro"/>
</dbReference>
<dbReference type="Gene3D" id="3.30.160.20">
    <property type="match status" value="1"/>
</dbReference>
<proteinExistence type="predicted"/>
<dbReference type="Pfam" id="PF22892">
    <property type="entry name" value="DSRM_MRPL44"/>
    <property type="match status" value="1"/>
</dbReference>
<sequence length="76" mass="8407">MLAVYYVGIYSDKQLLGKSAGETVTIAEEMAARNALKNLMGTDDGRKPMKFDSDLSEIPLDFSRVNPSLKSLKLPR</sequence>
<reference evidence="2" key="1">
    <citation type="submission" date="2019-08" db="EMBL/GenBank/DDBJ databases">
        <title>The improved chromosome-level genome for the pearl oyster Pinctada fucata martensii using PacBio sequencing and Hi-C.</title>
        <authorList>
            <person name="Zheng Z."/>
        </authorList>
    </citation>
    <scope>NUCLEOTIDE SEQUENCE</scope>
    <source>
        <strain evidence="2">ZZ-2019</strain>
        <tissue evidence="2">Adductor muscle</tissue>
    </source>
</reference>
<dbReference type="EMBL" id="VSWD01000013">
    <property type="protein sequence ID" value="KAK3084831.1"/>
    <property type="molecule type" value="Genomic_DNA"/>
</dbReference>
<dbReference type="AlphaFoldDB" id="A0AA89BJN1"/>
<organism evidence="2 3">
    <name type="scientific">Pinctada imbricata</name>
    <name type="common">Atlantic pearl-oyster</name>
    <name type="synonym">Pinctada martensii</name>
    <dbReference type="NCBI Taxonomy" id="66713"/>
    <lineage>
        <taxon>Eukaryota</taxon>
        <taxon>Metazoa</taxon>
        <taxon>Spiralia</taxon>
        <taxon>Lophotrochozoa</taxon>
        <taxon>Mollusca</taxon>
        <taxon>Bivalvia</taxon>
        <taxon>Autobranchia</taxon>
        <taxon>Pteriomorphia</taxon>
        <taxon>Pterioida</taxon>
        <taxon>Pterioidea</taxon>
        <taxon>Pteriidae</taxon>
        <taxon>Pinctada</taxon>
    </lineage>
</organism>
<dbReference type="InterPro" id="IPR044444">
    <property type="entry name" value="Ribosomal_mL44_DSRM_metazoa"/>
</dbReference>
<protein>
    <recommendedName>
        <fullName evidence="1">Large ribosomal subunit protein mL44 dsRNA binding domain-containing protein</fullName>
    </recommendedName>
</protein>
<accession>A0AA89BJN1</accession>
<evidence type="ECO:0000313" key="2">
    <source>
        <dbReference type="EMBL" id="KAK3084831.1"/>
    </source>
</evidence>
<comment type="caution">
    <text evidence="2">The sequence shown here is derived from an EMBL/GenBank/DDBJ whole genome shotgun (WGS) entry which is preliminary data.</text>
</comment>
<dbReference type="Proteomes" id="UP001186944">
    <property type="component" value="Unassembled WGS sequence"/>
</dbReference>
<gene>
    <name evidence="2" type="ORF">FSP39_019840</name>
</gene>
<evidence type="ECO:0000313" key="3">
    <source>
        <dbReference type="Proteomes" id="UP001186944"/>
    </source>
</evidence>
<feature type="domain" description="Large ribosomal subunit protein mL44 dsRNA binding" evidence="1">
    <location>
        <begin position="2"/>
        <end position="71"/>
    </location>
</feature>
<name>A0AA89BJN1_PINIB</name>
<evidence type="ECO:0000259" key="1">
    <source>
        <dbReference type="Pfam" id="PF22892"/>
    </source>
</evidence>